<evidence type="ECO:0000313" key="1">
    <source>
        <dbReference type="EMBL" id="MEQ6355253.1"/>
    </source>
</evidence>
<accession>A0ABV1MRW3</accession>
<gene>
    <name evidence="1" type="ORF">ABNX05_11545</name>
</gene>
<name>A0ABV1MRW3_9BACI</name>
<comment type="caution">
    <text evidence="1">The sequence shown here is derived from an EMBL/GenBank/DDBJ whole genome shotgun (WGS) entry which is preliminary data.</text>
</comment>
<dbReference type="Proteomes" id="UP001478862">
    <property type="component" value="Unassembled WGS sequence"/>
</dbReference>
<organism evidence="1 2">
    <name type="scientific">Lysinibacillus zambalensis</name>
    <dbReference type="NCBI Taxonomy" id="3160866"/>
    <lineage>
        <taxon>Bacteria</taxon>
        <taxon>Bacillati</taxon>
        <taxon>Bacillota</taxon>
        <taxon>Bacilli</taxon>
        <taxon>Bacillales</taxon>
        <taxon>Bacillaceae</taxon>
        <taxon>Lysinibacillus</taxon>
    </lineage>
</organism>
<reference evidence="1 2" key="1">
    <citation type="submission" date="2024-06" db="EMBL/GenBank/DDBJ databases">
        <title>Lysinibacillus zambalefons sp. nov., a Novel Firmicute Isolated from the Poon Bato Zambales Hyperalkaline Spring.</title>
        <authorList>
            <person name="Aja J.A."/>
            <person name="Lazaro J.E.H."/>
            <person name="Llorin L.D."/>
            <person name="Lim K.R."/>
            <person name="Teodosio J."/>
            <person name="Dalisay D.S."/>
        </authorList>
    </citation>
    <scope>NUCLEOTIDE SEQUENCE [LARGE SCALE GENOMIC DNA]</scope>
    <source>
        <strain evidence="1 2">M3</strain>
    </source>
</reference>
<dbReference type="RefSeq" id="WP_349659882.1">
    <property type="nucleotide sequence ID" value="NZ_JBEGDG010000007.1"/>
</dbReference>
<dbReference type="EMBL" id="JBEGDG010000007">
    <property type="protein sequence ID" value="MEQ6355253.1"/>
    <property type="molecule type" value="Genomic_DNA"/>
</dbReference>
<protein>
    <submittedName>
        <fullName evidence="1">Uncharacterized protein</fullName>
    </submittedName>
</protein>
<keyword evidence="2" id="KW-1185">Reference proteome</keyword>
<evidence type="ECO:0000313" key="2">
    <source>
        <dbReference type="Proteomes" id="UP001478862"/>
    </source>
</evidence>
<sequence>MKLKESLEKLFIDLSKDEELLRLLHYVPKDALDDPLDKSKTDITSLKDKHKIISKVLMPSDKTYDLVLDSKMSRICFYTGSRKPQTGYNNATRRLQDNPYASDQIYNFDVYVHVDIDIVDFRMTWICDRLDELLLLNSITDVGDFILAFSSPINNTPKGFIGYKLAYTTTSLQESSKRVQK</sequence>
<proteinExistence type="predicted"/>